<dbReference type="Proteomes" id="UP000285278">
    <property type="component" value="Unassembled WGS sequence"/>
</dbReference>
<evidence type="ECO:0000259" key="1">
    <source>
        <dbReference type="Pfam" id="PF02661"/>
    </source>
</evidence>
<dbReference type="EMBL" id="QXJK01000002">
    <property type="protein sequence ID" value="RIX36123.1"/>
    <property type="molecule type" value="Genomic_DNA"/>
</dbReference>
<evidence type="ECO:0000313" key="3">
    <source>
        <dbReference type="Proteomes" id="UP000285278"/>
    </source>
</evidence>
<dbReference type="AlphaFoldDB" id="A0A418Q968"/>
<evidence type="ECO:0000313" key="2">
    <source>
        <dbReference type="EMBL" id="RIX36123.1"/>
    </source>
</evidence>
<comment type="caution">
    <text evidence="2">The sequence shown here is derived from an EMBL/GenBank/DDBJ whole genome shotgun (WGS) entry which is preliminary data.</text>
</comment>
<name>A0A418Q968_9CORY</name>
<dbReference type="Pfam" id="PF02661">
    <property type="entry name" value="Fic"/>
    <property type="match status" value="1"/>
</dbReference>
<feature type="domain" description="Fido" evidence="1">
    <location>
        <begin position="28"/>
        <end position="83"/>
    </location>
</feature>
<accession>A0A418Q968</accession>
<organism evidence="2 3">
    <name type="scientific">Corynebacterium falsenii</name>
    <dbReference type="NCBI Taxonomy" id="108486"/>
    <lineage>
        <taxon>Bacteria</taxon>
        <taxon>Bacillati</taxon>
        <taxon>Actinomycetota</taxon>
        <taxon>Actinomycetes</taxon>
        <taxon>Mycobacteriales</taxon>
        <taxon>Corynebacteriaceae</taxon>
        <taxon>Corynebacterium</taxon>
    </lineage>
</organism>
<protein>
    <recommendedName>
        <fullName evidence="1">Fido domain-containing protein</fullName>
    </recommendedName>
</protein>
<dbReference type="InterPro" id="IPR003812">
    <property type="entry name" value="Fido"/>
</dbReference>
<dbReference type="Gene3D" id="1.20.120.1870">
    <property type="entry name" value="Fic/DOC protein, Fido domain"/>
    <property type="match status" value="1"/>
</dbReference>
<dbReference type="RefSeq" id="WP_119664298.1">
    <property type="nucleotide sequence ID" value="NZ_QXJK01000002.1"/>
</dbReference>
<reference evidence="2 3" key="1">
    <citation type="submission" date="2018-09" db="EMBL/GenBank/DDBJ databases">
        <title>Optimization and identification of Corynebacterium falsenii FN1-14 from fish paste.</title>
        <authorList>
            <person name="Daroonpunt R."/>
            <person name="Tanasupawat S."/>
        </authorList>
    </citation>
    <scope>NUCLEOTIDE SEQUENCE [LARGE SCALE GENOMIC DNA]</scope>
    <source>
        <strain evidence="2 3">FN1-14</strain>
    </source>
</reference>
<dbReference type="OrthoDB" id="9802752at2"/>
<keyword evidence="3" id="KW-1185">Reference proteome</keyword>
<sequence length="228" mass="24238">MTIYPDGEEVLTVGFFACGFHPKVREPHQFRANVNRPATTVFGSDAFPTAWDKAASLLHSFCTTQSLVDGNKRTGWAACWLLLRLNLAVGDLLGEVDADAAEALVANVATGDMLVPEIADALQAFVAPQLGNAGHLPPGFAVTEILEDTGQVMTGVGCTPDGTRLVYLCTRSSDGAPLELVLTPDQARNAADELTRFADGKLAPGMRIRVQALAVKAHLDLVDRPEGL</sequence>
<gene>
    <name evidence="2" type="ORF">D3M95_02170</name>
</gene>
<proteinExistence type="predicted"/>
<dbReference type="InterPro" id="IPR053737">
    <property type="entry name" value="Type_II_TA_Toxin"/>
</dbReference>